<keyword evidence="1" id="KW-0812">Transmembrane</keyword>
<comment type="caution">
    <text evidence="2">The sequence shown here is derived from an EMBL/GenBank/DDBJ whole genome shotgun (WGS) entry which is preliminary data.</text>
</comment>
<feature type="transmembrane region" description="Helical" evidence="1">
    <location>
        <begin position="144"/>
        <end position="162"/>
    </location>
</feature>
<keyword evidence="1" id="KW-1133">Transmembrane helix</keyword>
<keyword evidence="3" id="KW-1185">Reference proteome</keyword>
<feature type="transmembrane region" description="Helical" evidence="1">
    <location>
        <begin position="182"/>
        <end position="200"/>
    </location>
</feature>
<protein>
    <submittedName>
        <fullName evidence="2">Uncharacterized protein</fullName>
    </submittedName>
</protein>
<feature type="transmembrane region" description="Helical" evidence="1">
    <location>
        <begin position="323"/>
        <end position="339"/>
    </location>
</feature>
<feature type="transmembrane region" description="Helical" evidence="1">
    <location>
        <begin position="63"/>
        <end position="83"/>
    </location>
</feature>
<feature type="transmembrane region" description="Helical" evidence="1">
    <location>
        <begin position="33"/>
        <end position="54"/>
    </location>
</feature>
<dbReference type="Proteomes" id="UP000249065">
    <property type="component" value="Unassembled WGS sequence"/>
</dbReference>
<feature type="transmembrane region" description="Helical" evidence="1">
    <location>
        <begin position="553"/>
        <end position="573"/>
    </location>
</feature>
<sequence>MPHALEAPFALLQRVYASVFGVRDGWLEHASDASRIASLAIFLGVAGGLALLICERSLRGRAVAAFAGMAGLVLAFCLMTGGLEDVQIHIHRVAAFAGQLREGMPGLMLVDPVSGEGLPVFVFYSPLPYVLPILLDLAGLPAMFAYRLSLAAYFCLFALGLYRLTLAQARAADAAAAREPSFLAASLFLGCAYIAGIWAVRSAFAEIVVLCLVPWAVLLLREGGRWRLACILAAQMASHPIVFPQAFLATILLGLGLSDRPPLALLRRLVLPTIGALALSSPFWAPQVLWEPAIGGAAATPFQFRDSFFSWRGMLHPVDHHNLGPWFLLALLALLVQVVRHRRATGWRGAMLGLAFAASIAMQLEILRPLTLSLPFLERGQFIWRMMSLAALLGFGALLLGWRDIPRRTFRLLCCATAANLVVMVALLGGHKAALILAFAPDQAYRTDYPSYNTPAFHLGFGFSEFYPNYAALPETCPAIGAAPPEPVSYAAARGGVVVHGPILAMPRGPLRFVSYRLDDRPLLPAGRCGDDLVFGPLDGAGRFLVDEGRIALLFWVRLVVGFAIIAGAALAIGAGPRRSPGRDAMASPGA</sequence>
<gene>
    <name evidence="2" type="ORF">DOO78_06545</name>
</gene>
<keyword evidence="1" id="KW-0472">Membrane</keyword>
<evidence type="ECO:0000313" key="3">
    <source>
        <dbReference type="Proteomes" id="UP000249065"/>
    </source>
</evidence>
<feature type="transmembrane region" description="Helical" evidence="1">
    <location>
        <begin position="412"/>
        <end position="440"/>
    </location>
</feature>
<name>A0A327MAE8_9PROT</name>
<feature type="transmembrane region" description="Helical" evidence="1">
    <location>
        <begin position="382"/>
        <end position="400"/>
    </location>
</feature>
<feature type="transmembrane region" description="Helical" evidence="1">
    <location>
        <begin position="236"/>
        <end position="257"/>
    </location>
</feature>
<evidence type="ECO:0000256" key="1">
    <source>
        <dbReference type="SAM" id="Phobius"/>
    </source>
</evidence>
<organism evidence="2 3">
    <name type="scientific">Roseicella frigidaeris</name>
    <dbReference type="NCBI Taxonomy" id="2230885"/>
    <lineage>
        <taxon>Bacteria</taxon>
        <taxon>Pseudomonadati</taxon>
        <taxon>Pseudomonadota</taxon>
        <taxon>Alphaproteobacteria</taxon>
        <taxon>Acetobacterales</taxon>
        <taxon>Roseomonadaceae</taxon>
        <taxon>Roseicella</taxon>
    </lineage>
</organism>
<evidence type="ECO:0000313" key="2">
    <source>
        <dbReference type="EMBL" id="RAI59900.1"/>
    </source>
</evidence>
<dbReference type="EMBL" id="QLIX01000003">
    <property type="protein sequence ID" value="RAI59900.1"/>
    <property type="molecule type" value="Genomic_DNA"/>
</dbReference>
<feature type="transmembrane region" description="Helical" evidence="1">
    <location>
        <begin position="351"/>
        <end position="370"/>
    </location>
</feature>
<dbReference type="RefSeq" id="WP_111468930.1">
    <property type="nucleotide sequence ID" value="NZ_QLIX01000003.1"/>
</dbReference>
<dbReference type="AlphaFoldDB" id="A0A327MAE8"/>
<reference evidence="3" key="1">
    <citation type="submission" date="2018-06" db="EMBL/GenBank/DDBJ databases">
        <authorList>
            <person name="Khan S.A."/>
        </authorList>
    </citation>
    <scope>NUCLEOTIDE SEQUENCE [LARGE SCALE GENOMIC DNA]</scope>
    <source>
        <strain evidence="3">DB-1506</strain>
    </source>
</reference>
<proteinExistence type="predicted"/>
<accession>A0A327MAE8</accession>
<feature type="transmembrane region" description="Helical" evidence="1">
    <location>
        <begin position="207"/>
        <end position="224"/>
    </location>
</feature>